<dbReference type="GO" id="GO:0005319">
    <property type="term" value="F:lipid transporter activity"/>
    <property type="evidence" value="ECO:0007669"/>
    <property type="project" value="InterPro"/>
</dbReference>
<evidence type="ECO:0000256" key="1">
    <source>
        <dbReference type="ARBA" id="ARBA00023157"/>
    </source>
</evidence>
<evidence type="ECO:0000313" key="4">
    <source>
        <dbReference type="EMBL" id="CAL4062995.1"/>
    </source>
</evidence>
<evidence type="ECO:0000256" key="2">
    <source>
        <dbReference type="ARBA" id="ARBA00023180"/>
    </source>
</evidence>
<dbReference type="InterPro" id="IPR011030">
    <property type="entry name" value="Lipovitellin_superhlx_dom"/>
</dbReference>
<gene>
    <name evidence="4" type="ORF">MNOR_LOCUS3010</name>
</gene>
<reference evidence="4 5" key="1">
    <citation type="submission" date="2024-05" db="EMBL/GenBank/DDBJ databases">
        <authorList>
            <person name="Wallberg A."/>
        </authorList>
    </citation>
    <scope>NUCLEOTIDE SEQUENCE [LARGE SCALE GENOMIC DNA]</scope>
</reference>
<dbReference type="PANTHER" id="PTHR23345">
    <property type="entry name" value="VITELLOGENIN-RELATED"/>
    <property type="match status" value="1"/>
</dbReference>
<comment type="caution">
    <text evidence="4">The sequence shown here is derived from an EMBL/GenBank/DDBJ whole genome shotgun (WGS) entry which is preliminary data.</text>
</comment>
<proteinExistence type="predicted"/>
<name>A0AAV2PSK8_MEGNR</name>
<dbReference type="EMBL" id="CAXKWB010000982">
    <property type="protein sequence ID" value="CAL4062995.1"/>
    <property type="molecule type" value="Genomic_DNA"/>
</dbReference>
<feature type="non-terminal residue" evidence="4">
    <location>
        <position position="1"/>
    </location>
</feature>
<accession>A0AAV2PSK8</accession>
<keyword evidence="5" id="KW-1185">Reference proteome</keyword>
<organism evidence="4 5">
    <name type="scientific">Meganyctiphanes norvegica</name>
    <name type="common">Northern krill</name>
    <name type="synonym">Thysanopoda norvegica</name>
    <dbReference type="NCBI Taxonomy" id="48144"/>
    <lineage>
        <taxon>Eukaryota</taxon>
        <taxon>Metazoa</taxon>
        <taxon>Ecdysozoa</taxon>
        <taxon>Arthropoda</taxon>
        <taxon>Crustacea</taxon>
        <taxon>Multicrustacea</taxon>
        <taxon>Malacostraca</taxon>
        <taxon>Eumalacostraca</taxon>
        <taxon>Eucarida</taxon>
        <taxon>Euphausiacea</taxon>
        <taxon>Euphausiidae</taxon>
        <taxon>Meganyctiphanes</taxon>
    </lineage>
</organism>
<feature type="domain" description="Vitellogenin" evidence="3">
    <location>
        <begin position="17"/>
        <end position="258"/>
    </location>
</feature>
<keyword evidence="1" id="KW-1015">Disulfide bond</keyword>
<dbReference type="AlphaFoldDB" id="A0AAV2PSK8"/>
<keyword evidence="2" id="KW-0325">Glycoprotein</keyword>
<dbReference type="Proteomes" id="UP001497623">
    <property type="component" value="Unassembled WGS sequence"/>
</dbReference>
<dbReference type="Pfam" id="PF01347">
    <property type="entry name" value="Vitellogenin_N"/>
    <property type="match status" value="1"/>
</dbReference>
<dbReference type="PANTHER" id="PTHR23345:SF15">
    <property type="entry name" value="VITELLOGENIN 1-RELATED"/>
    <property type="match status" value="1"/>
</dbReference>
<dbReference type="Gene3D" id="1.25.10.20">
    <property type="entry name" value="Vitellinogen, superhelical"/>
    <property type="match status" value="1"/>
</dbReference>
<dbReference type="InterPro" id="IPR001747">
    <property type="entry name" value="Vitellogenin_N"/>
</dbReference>
<dbReference type="SUPFAM" id="SSF48431">
    <property type="entry name" value="Lipovitellin-phosvitin complex, superhelical domain"/>
    <property type="match status" value="1"/>
</dbReference>
<evidence type="ECO:0000313" key="5">
    <source>
        <dbReference type="Proteomes" id="UP001497623"/>
    </source>
</evidence>
<feature type="non-terminal residue" evidence="4">
    <location>
        <position position="724"/>
    </location>
</feature>
<sequence>IYTVLLSSAMKSLIDTENRCMVFCDMLVMCGTESSFKVLLHIIDEANAELRSDLLSDLSQALVSDVHNPAVLRQLMDYAVEMPMEKDATAKSELLLSWSHLFHRLCVSQNSPADDTIRCDSEILLDIFIPTMHQAMKRSTSEWQKQVYAQSLSNLGHPRVFKHLQTLVDNKDGTTDARLRVTAVMGLNGAILTPTLRKQALNFLLVLVGDHSEDDIVRQAAFLALLTWEPKESVVQRVAESTWSESSNQVATFITQTLYSLAKIQETSLGSMAARVVPLAKPARFNSLNEALNSHLLTILPLDKPPSWSSVVFLANTVDLLPRDLYEQLQGICLQQVSTVAASIDEVVDAANSILSMGRTSQDGETATLQAAKALFNNIKDKLSVSMENVVEHMDVSIFGRLLKNVKKMIRLPSRYTRDLNTGSSEQSKDTIPGSRAVSIQMLSGGSPLLLGVPTALGMPHLIDYRTATLVRLDATLNMDQGTPINIDLTITVNKFSDRRSRTVLPWSGKALGTGVTQAMALTLPLSVGVTFNVYPLKIDVNIHANNQHFELLGLQSVPYTCITTALPIANNPTDAFKTIVGEDFPVYYETWNPLLENGLAATQLTESDYADPLVIVFKRFWSGKPSSSAASAHYAKSILTLDMANSAINAINLQATFDDETQTFSGSVGLEGKEKQTVSATVSAGEPVLFGHGRVTTEYQIKLASTLDDVTQSWPSEMNKHTA</sequence>
<evidence type="ECO:0000259" key="3">
    <source>
        <dbReference type="Pfam" id="PF01347"/>
    </source>
</evidence>
<protein>
    <recommendedName>
        <fullName evidence="3">Vitellogenin domain-containing protein</fullName>
    </recommendedName>
</protein>
<dbReference type="InterPro" id="IPR050733">
    <property type="entry name" value="Vitellogenin/Apolipophorin"/>
</dbReference>